<feature type="domain" description="Aminotransferase class I/classII large" evidence="2">
    <location>
        <begin position="44"/>
        <end position="219"/>
    </location>
</feature>
<organism evidence="3 4">
    <name type="scientific">Taxus chinensis</name>
    <name type="common">Chinese yew</name>
    <name type="synonym">Taxus wallichiana var. chinensis</name>
    <dbReference type="NCBI Taxonomy" id="29808"/>
    <lineage>
        <taxon>Eukaryota</taxon>
        <taxon>Viridiplantae</taxon>
        <taxon>Streptophyta</taxon>
        <taxon>Embryophyta</taxon>
        <taxon>Tracheophyta</taxon>
        <taxon>Spermatophyta</taxon>
        <taxon>Pinopsida</taxon>
        <taxon>Pinidae</taxon>
        <taxon>Conifers II</taxon>
        <taxon>Cupressales</taxon>
        <taxon>Taxaceae</taxon>
        <taxon>Taxus</taxon>
    </lineage>
</organism>
<evidence type="ECO:0000313" key="3">
    <source>
        <dbReference type="EMBL" id="KAH9287609.1"/>
    </source>
</evidence>
<dbReference type="Proteomes" id="UP000824469">
    <property type="component" value="Unassembled WGS sequence"/>
</dbReference>
<feature type="non-terminal residue" evidence="3">
    <location>
        <position position="219"/>
    </location>
</feature>
<dbReference type="CDD" id="cd00609">
    <property type="entry name" value="AAT_like"/>
    <property type="match status" value="1"/>
</dbReference>
<dbReference type="OMA" id="PCFRENA"/>
<dbReference type="SUPFAM" id="SSF53383">
    <property type="entry name" value="PLP-dependent transferases"/>
    <property type="match status" value="1"/>
</dbReference>
<dbReference type="GO" id="GO:0030170">
    <property type="term" value="F:pyridoxal phosphate binding"/>
    <property type="evidence" value="ECO:0007669"/>
    <property type="project" value="InterPro"/>
</dbReference>
<keyword evidence="1" id="KW-0663">Pyridoxal phosphate</keyword>
<evidence type="ECO:0000313" key="4">
    <source>
        <dbReference type="Proteomes" id="UP000824469"/>
    </source>
</evidence>
<evidence type="ECO:0000259" key="2">
    <source>
        <dbReference type="Pfam" id="PF00155"/>
    </source>
</evidence>
<dbReference type="GO" id="GO:0008483">
    <property type="term" value="F:transaminase activity"/>
    <property type="evidence" value="ECO:0007669"/>
    <property type="project" value="TreeGrafter"/>
</dbReference>
<protein>
    <recommendedName>
        <fullName evidence="2">Aminotransferase class I/classII large domain-containing protein</fullName>
    </recommendedName>
</protein>
<dbReference type="InterPro" id="IPR015421">
    <property type="entry name" value="PyrdxlP-dep_Trfase_major"/>
</dbReference>
<dbReference type="AlphaFoldDB" id="A0AA38BXC7"/>
<dbReference type="PANTHER" id="PTHR43795">
    <property type="entry name" value="BIFUNCTIONAL ASPARTATE AMINOTRANSFERASE AND GLUTAMATE/ASPARTATE-PREPHENATE AMINOTRANSFERASE-RELATED"/>
    <property type="match status" value="1"/>
</dbReference>
<proteinExistence type="predicted"/>
<dbReference type="InterPro" id="IPR004839">
    <property type="entry name" value="Aminotransferase_I/II_large"/>
</dbReference>
<dbReference type="Gene3D" id="3.40.640.10">
    <property type="entry name" value="Type I PLP-dependent aspartate aminotransferase-like (Major domain)"/>
    <property type="match status" value="1"/>
</dbReference>
<gene>
    <name evidence="3" type="ORF">KI387_031726</name>
</gene>
<dbReference type="PRINTS" id="PR00753">
    <property type="entry name" value="ACCSYNTHASE"/>
</dbReference>
<reference evidence="3 4" key="1">
    <citation type="journal article" date="2021" name="Nat. Plants">
        <title>The Taxus genome provides insights into paclitaxel biosynthesis.</title>
        <authorList>
            <person name="Xiong X."/>
            <person name="Gou J."/>
            <person name="Liao Q."/>
            <person name="Li Y."/>
            <person name="Zhou Q."/>
            <person name="Bi G."/>
            <person name="Li C."/>
            <person name="Du R."/>
            <person name="Wang X."/>
            <person name="Sun T."/>
            <person name="Guo L."/>
            <person name="Liang H."/>
            <person name="Lu P."/>
            <person name="Wu Y."/>
            <person name="Zhang Z."/>
            <person name="Ro D.K."/>
            <person name="Shang Y."/>
            <person name="Huang S."/>
            <person name="Yan J."/>
        </authorList>
    </citation>
    <scope>NUCLEOTIDE SEQUENCE [LARGE SCALE GENOMIC DNA]</scope>
    <source>
        <strain evidence="3">Ta-2019</strain>
    </source>
</reference>
<dbReference type="GO" id="GO:0006520">
    <property type="term" value="P:amino acid metabolic process"/>
    <property type="evidence" value="ECO:0007669"/>
    <property type="project" value="TreeGrafter"/>
</dbReference>
<comment type="caution">
    <text evidence="3">The sequence shown here is derived from an EMBL/GenBank/DDBJ whole genome shotgun (WGS) entry which is preliminary data.</text>
</comment>
<dbReference type="PANTHER" id="PTHR43795:SF39">
    <property type="entry name" value="AMINOTRANSFERASE CLASS I_CLASSII DOMAIN-CONTAINING PROTEIN"/>
    <property type="match status" value="1"/>
</dbReference>
<dbReference type="Pfam" id="PF00155">
    <property type="entry name" value="Aminotran_1_2"/>
    <property type="match status" value="1"/>
</dbReference>
<dbReference type="InterPro" id="IPR050478">
    <property type="entry name" value="Ethylene_sulfur-biosynth"/>
</dbReference>
<accession>A0AA38BXC7</accession>
<sequence length="219" mass="24610">MSFPTRLSLRATSNGHGENSPYFDGWKEYETNPYHPQNNPSGIIQMGLAENQLSFDLLENWLKEHTKSSICTLEGISSFKQIANYQDYHGLPAFREGIALFMEEVGGRKAKFEKERIVLTAGATAAHEVLTFCLADPGEAFLVPSPYYPGFDRDLRWRTGAEVIPVECKSCNNFNVTVKAVEEAYREAEIRKIRVKGVLITNPSNPLGTTMDSQTLREL</sequence>
<dbReference type="EMBL" id="JAHRHJ020003813">
    <property type="protein sequence ID" value="KAH9287609.1"/>
    <property type="molecule type" value="Genomic_DNA"/>
</dbReference>
<dbReference type="InterPro" id="IPR015422">
    <property type="entry name" value="PyrdxlP-dep_Trfase_small"/>
</dbReference>
<evidence type="ECO:0000256" key="1">
    <source>
        <dbReference type="ARBA" id="ARBA00022898"/>
    </source>
</evidence>
<dbReference type="InterPro" id="IPR015424">
    <property type="entry name" value="PyrdxlP-dep_Trfase"/>
</dbReference>
<name>A0AA38BXC7_TAXCH</name>
<dbReference type="Gene3D" id="3.90.1150.10">
    <property type="entry name" value="Aspartate Aminotransferase, domain 1"/>
    <property type="match status" value="1"/>
</dbReference>
<keyword evidence="4" id="KW-1185">Reference proteome</keyword>